<dbReference type="Pfam" id="PF13912">
    <property type="entry name" value="zf-C2H2_6"/>
    <property type="match status" value="1"/>
</dbReference>
<feature type="domain" description="C2H2-type" evidence="7">
    <location>
        <begin position="30"/>
        <end position="53"/>
    </location>
</feature>
<dbReference type="SMART" id="SM00355">
    <property type="entry name" value="ZnF_C2H2"/>
    <property type="match status" value="4"/>
</dbReference>
<reference evidence="9" key="1">
    <citation type="journal article" date="2015" name="PLoS Genet.">
        <title>The dynamic genome and transcriptome of the human fungal pathogen Blastomyces and close relative Emmonsia.</title>
        <authorList>
            <person name="Munoz J.F."/>
            <person name="Gauthier G.M."/>
            <person name="Desjardins C.A."/>
            <person name="Gallo J.E."/>
            <person name="Holder J."/>
            <person name="Sullivan T.D."/>
            <person name="Marty A.J."/>
            <person name="Carmen J.C."/>
            <person name="Chen Z."/>
            <person name="Ding L."/>
            <person name="Gujja S."/>
            <person name="Magrini V."/>
            <person name="Misas E."/>
            <person name="Mitreva M."/>
            <person name="Priest M."/>
            <person name="Saif S."/>
            <person name="Whiston E.A."/>
            <person name="Young S."/>
            <person name="Zeng Q."/>
            <person name="Goldman W.E."/>
            <person name="Mardis E.R."/>
            <person name="Taylor J.W."/>
            <person name="McEwen J.G."/>
            <person name="Clay O.K."/>
            <person name="Klein B.S."/>
            <person name="Cuomo C.A."/>
        </authorList>
    </citation>
    <scope>NUCLEOTIDE SEQUENCE [LARGE SCALE GENOMIC DNA]</scope>
    <source>
        <strain evidence="9">ER-3 / ATCC MYA-2586</strain>
    </source>
</reference>
<keyword evidence="3 5" id="KW-0863">Zinc-finger</keyword>
<dbReference type="PANTHER" id="PTHR24409:SF295">
    <property type="entry name" value="AZ2-RELATED"/>
    <property type="match status" value="1"/>
</dbReference>
<feature type="domain" description="C2H2-type" evidence="7">
    <location>
        <begin position="1"/>
        <end position="31"/>
    </location>
</feature>
<keyword evidence="2" id="KW-0677">Repeat</keyword>
<dbReference type="PANTHER" id="PTHR24409">
    <property type="entry name" value="ZINC FINGER PROTEIN 142"/>
    <property type="match status" value="1"/>
</dbReference>
<feature type="domain" description="C2H2-type" evidence="7">
    <location>
        <begin position="57"/>
        <end position="80"/>
    </location>
</feature>
<feature type="compositionally biased region" description="Polar residues" evidence="6">
    <location>
        <begin position="126"/>
        <end position="135"/>
    </location>
</feature>
<feature type="region of interest" description="Disordered" evidence="6">
    <location>
        <begin position="106"/>
        <end position="135"/>
    </location>
</feature>
<dbReference type="Pfam" id="PF13695">
    <property type="entry name" value="Zn_ribbon_3CxxC"/>
    <property type="match status" value="1"/>
</dbReference>
<evidence type="ECO:0000256" key="5">
    <source>
        <dbReference type="PROSITE-ProRule" id="PRU00042"/>
    </source>
</evidence>
<dbReference type="SUPFAM" id="SSF57667">
    <property type="entry name" value="beta-beta-alpha zinc fingers"/>
    <property type="match status" value="2"/>
</dbReference>
<name>A0ABP2ENJ6_AJEDR</name>
<evidence type="ECO:0000256" key="1">
    <source>
        <dbReference type="ARBA" id="ARBA00022723"/>
    </source>
</evidence>
<keyword evidence="9" id="KW-1185">Reference proteome</keyword>
<protein>
    <recommendedName>
        <fullName evidence="7">C2H2-type domain-containing protein</fullName>
    </recommendedName>
</protein>
<dbReference type="SMART" id="SM01328">
    <property type="entry name" value="zf-3CxxC"/>
    <property type="match status" value="1"/>
</dbReference>
<organism evidence="8 9">
    <name type="scientific">Ajellomyces dermatitidis (strain ER-3 / ATCC MYA-2586)</name>
    <name type="common">Blastomyces dermatitidis</name>
    <dbReference type="NCBI Taxonomy" id="559297"/>
    <lineage>
        <taxon>Eukaryota</taxon>
        <taxon>Fungi</taxon>
        <taxon>Dikarya</taxon>
        <taxon>Ascomycota</taxon>
        <taxon>Pezizomycotina</taxon>
        <taxon>Eurotiomycetes</taxon>
        <taxon>Eurotiomycetidae</taxon>
        <taxon>Onygenales</taxon>
        <taxon>Ajellomycetaceae</taxon>
        <taxon>Blastomyces</taxon>
    </lineage>
</organism>
<evidence type="ECO:0000313" key="9">
    <source>
        <dbReference type="Proteomes" id="UP000002039"/>
    </source>
</evidence>
<feature type="domain" description="C2H2-type" evidence="7">
    <location>
        <begin position="84"/>
        <end position="114"/>
    </location>
</feature>
<keyword evidence="4" id="KW-0862">Zinc</keyword>
<dbReference type="Proteomes" id="UP000002039">
    <property type="component" value="Unassembled WGS sequence"/>
</dbReference>
<sequence length="293" mass="33861">MECIPCNQRFKNETALEKHIKYSPAHALKYDCSSCSRSFSSQNALGQHIRDSHPLRYTCNTCSRAFKTENGLEQHIEDCHPLKYDCNSCNRSFYSENALAQHIRDAPAHNPKGNNKSFKNKAAQKQRIQNSPADAQSYNQRWSMYPTHHEHVSSLLEEEYLHFDFHNDDNAEGCIREHDTNIMGRFTCHNDSCGTDGWSSRQIAITIRKYPGNKYNARVYHQRCRRCDSLSRPVLDESYAERVAYRIKKWDGIFMGAPPPYSFEKNGPHHNDLCEGCKDGHCNNTLSSWNSFN</sequence>
<dbReference type="GeneID" id="69029869"/>
<evidence type="ECO:0000256" key="2">
    <source>
        <dbReference type="ARBA" id="ARBA00022737"/>
    </source>
</evidence>
<proteinExistence type="predicted"/>
<dbReference type="InterPro" id="IPR036236">
    <property type="entry name" value="Znf_C2H2_sf"/>
</dbReference>
<gene>
    <name evidence="8" type="ORF">BDCG_08279</name>
</gene>
<dbReference type="PROSITE" id="PS00028">
    <property type="entry name" value="ZINC_FINGER_C2H2_1"/>
    <property type="match status" value="2"/>
</dbReference>
<dbReference type="RefSeq" id="XP_045272857.1">
    <property type="nucleotide sequence ID" value="XM_045424055.1"/>
</dbReference>
<dbReference type="InterPro" id="IPR013087">
    <property type="entry name" value="Znf_C2H2_type"/>
</dbReference>
<keyword evidence="1" id="KW-0479">Metal-binding</keyword>
<evidence type="ECO:0000256" key="3">
    <source>
        <dbReference type="ARBA" id="ARBA00022771"/>
    </source>
</evidence>
<evidence type="ECO:0000256" key="6">
    <source>
        <dbReference type="SAM" id="MobiDB-lite"/>
    </source>
</evidence>
<dbReference type="InterPro" id="IPR027377">
    <property type="entry name" value="ZAR1/RTP1-5-like_Znf-3CxxC"/>
</dbReference>
<accession>A0ABP2ENJ6</accession>
<evidence type="ECO:0000313" key="8">
    <source>
        <dbReference type="EMBL" id="EEQ85010.1"/>
    </source>
</evidence>
<dbReference type="EMBL" id="EQ999982">
    <property type="protein sequence ID" value="EEQ85010.1"/>
    <property type="molecule type" value="Genomic_DNA"/>
</dbReference>
<dbReference type="Gene3D" id="3.30.160.60">
    <property type="entry name" value="Classic Zinc Finger"/>
    <property type="match status" value="3"/>
</dbReference>
<dbReference type="Pfam" id="PF12874">
    <property type="entry name" value="zf-met"/>
    <property type="match status" value="1"/>
</dbReference>
<evidence type="ECO:0000259" key="7">
    <source>
        <dbReference type="PROSITE" id="PS50157"/>
    </source>
</evidence>
<dbReference type="PROSITE" id="PS50157">
    <property type="entry name" value="ZINC_FINGER_C2H2_2"/>
    <property type="match status" value="4"/>
</dbReference>
<dbReference type="Pfam" id="PF00096">
    <property type="entry name" value="zf-C2H2"/>
    <property type="match status" value="1"/>
</dbReference>
<evidence type="ECO:0000256" key="4">
    <source>
        <dbReference type="ARBA" id="ARBA00022833"/>
    </source>
</evidence>